<evidence type="ECO:0000259" key="7">
    <source>
        <dbReference type="PROSITE" id="PS51449"/>
    </source>
</evidence>
<feature type="domain" description="MTTase N-terminal" evidence="7">
    <location>
        <begin position="1"/>
        <end position="72"/>
    </location>
</feature>
<keyword evidence="3" id="KW-0479">Metal-binding</keyword>
<evidence type="ECO:0000256" key="1">
    <source>
        <dbReference type="ARBA" id="ARBA00022485"/>
    </source>
</evidence>
<dbReference type="AlphaFoldDB" id="M3Z2B2"/>
<feature type="transmembrane region" description="Helical" evidence="6">
    <location>
        <begin position="12"/>
        <end position="31"/>
    </location>
</feature>
<proteinExistence type="predicted"/>
<evidence type="ECO:0000256" key="2">
    <source>
        <dbReference type="ARBA" id="ARBA00022691"/>
    </source>
</evidence>
<dbReference type="PROSITE" id="PS51449">
    <property type="entry name" value="MTTASE_N"/>
    <property type="match status" value="1"/>
</dbReference>
<dbReference type="InterPro" id="IPR038135">
    <property type="entry name" value="Methylthiotransferase_N_sf"/>
</dbReference>
<keyword evidence="6" id="KW-0472">Membrane</keyword>
<dbReference type="HOGENOM" id="CLU_2728904_0_0_1"/>
<dbReference type="GO" id="GO:0051539">
    <property type="term" value="F:4 iron, 4 sulfur cluster binding"/>
    <property type="evidence" value="ECO:0007669"/>
    <property type="project" value="UniProtKB-KW"/>
</dbReference>
<evidence type="ECO:0000256" key="4">
    <source>
        <dbReference type="ARBA" id="ARBA00023004"/>
    </source>
</evidence>
<dbReference type="PANTHER" id="PTHR43020:SF2">
    <property type="entry name" value="MITOCHONDRIAL TRNA METHYLTHIOTRANSFERASE CDK5RAP1"/>
    <property type="match status" value="1"/>
</dbReference>
<dbReference type="GO" id="GO:0005739">
    <property type="term" value="C:mitochondrion"/>
    <property type="evidence" value="ECO:0007669"/>
    <property type="project" value="TreeGrafter"/>
</dbReference>
<dbReference type="STRING" id="9669.ENSMPUP00000017724"/>
<dbReference type="GO" id="GO:0046872">
    <property type="term" value="F:metal ion binding"/>
    <property type="evidence" value="ECO:0007669"/>
    <property type="project" value="UniProtKB-KW"/>
</dbReference>
<reference evidence="8" key="1">
    <citation type="submission" date="2024-06" db="UniProtKB">
        <authorList>
            <consortium name="Ensembl"/>
        </authorList>
    </citation>
    <scope>IDENTIFICATION</scope>
</reference>
<dbReference type="eggNOG" id="KOG2492">
    <property type="taxonomic scope" value="Eukaryota"/>
</dbReference>
<evidence type="ECO:0000256" key="5">
    <source>
        <dbReference type="ARBA" id="ARBA00023014"/>
    </source>
</evidence>
<dbReference type="Gene3D" id="3.40.50.12160">
    <property type="entry name" value="Methylthiotransferase, N-terminal domain"/>
    <property type="match status" value="1"/>
</dbReference>
<organism evidence="8">
    <name type="scientific">Mustela putorius furo</name>
    <name type="common">European domestic ferret</name>
    <name type="synonym">Mustela furo</name>
    <dbReference type="NCBI Taxonomy" id="9669"/>
    <lineage>
        <taxon>Eukaryota</taxon>
        <taxon>Metazoa</taxon>
        <taxon>Chordata</taxon>
        <taxon>Craniata</taxon>
        <taxon>Vertebrata</taxon>
        <taxon>Euteleostomi</taxon>
        <taxon>Mammalia</taxon>
        <taxon>Eutheria</taxon>
        <taxon>Laurasiatheria</taxon>
        <taxon>Carnivora</taxon>
        <taxon>Caniformia</taxon>
        <taxon>Musteloidea</taxon>
        <taxon>Mustelidae</taxon>
        <taxon>Mustelinae</taxon>
        <taxon>Mustela</taxon>
    </lineage>
</organism>
<keyword evidence="4" id="KW-0408">Iron</keyword>
<dbReference type="GeneTree" id="ENSGT00940000160361"/>
<dbReference type="GO" id="GO:0005829">
    <property type="term" value="C:cytosol"/>
    <property type="evidence" value="ECO:0007669"/>
    <property type="project" value="TreeGrafter"/>
</dbReference>
<protein>
    <recommendedName>
        <fullName evidence="7">MTTase N-terminal domain-containing protein</fullName>
    </recommendedName>
</protein>
<dbReference type="InterPro" id="IPR013848">
    <property type="entry name" value="Methylthiotransferase_N"/>
</dbReference>
<dbReference type="EMBL" id="AEYP01020786">
    <property type="status" value="NOT_ANNOTATED_CDS"/>
    <property type="molecule type" value="Genomic_DNA"/>
</dbReference>
<keyword evidence="5" id="KW-0411">Iron-sulfur</keyword>
<accession>M3Z2B2</accession>
<evidence type="ECO:0000256" key="6">
    <source>
        <dbReference type="SAM" id="Phobius"/>
    </source>
</evidence>
<keyword evidence="2" id="KW-0949">S-adenosyl-L-methionine</keyword>
<keyword evidence="6" id="KW-0812">Transmembrane</keyword>
<dbReference type="PANTHER" id="PTHR43020">
    <property type="entry name" value="CDK5 REGULATORY SUBUNIT-ASSOCIATED PROTEIN 1"/>
    <property type="match status" value="1"/>
</dbReference>
<dbReference type="Ensembl" id="ENSMPUT00000017984.1">
    <property type="protein sequence ID" value="ENSMPUP00000017724.1"/>
    <property type="gene ID" value="ENSMPUG00000017835.1"/>
</dbReference>
<dbReference type="FunFam" id="3.40.50.12160:FF:000003">
    <property type="entry name" value="CDK5 regulatory subunit-associated protein 1"/>
    <property type="match status" value="1"/>
</dbReference>
<dbReference type="Pfam" id="PF00919">
    <property type="entry name" value="UPF0004"/>
    <property type="match status" value="1"/>
</dbReference>
<name>M3Z2B2_MUSPF</name>
<dbReference type="GO" id="GO:0035597">
    <property type="term" value="F:tRNA-2-methylthio-N(6)-dimethylallyladenosine(37) synthase activity"/>
    <property type="evidence" value="ECO:0007669"/>
    <property type="project" value="TreeGrafter"/>
</dbReference>
<keyword evidence="6" id="KW-1133">Transmembrane helix</keyword>
<sequence length="72" mass="8313">VDSDSTRQISKIIIFPFFPLLSTQADVILLVTCSIREKAEQTIWNRLHQLKALKTKRLRSRVPLRIGILGIR</sequence>
<evidence type="ECO:0000256" key="3">
    <source>
        <dbReference type="ARBA" id="ARBA00022723"/>
    </source>
</evidence>
<evidence type="ECO:0000313" key="8">
    <source>
        <dbReference type="Ensembl" id="ENSMPUP00000017724.1"/>
    </source>
</evidence>
<dbReference type="InParanoid" id="M3Z2B2"/>
<keyword evidence="1" id="KW-0004">4Fe-4S</keyword>